<comment type="caution">
    <text evidence="1">The sequence shown here is derived from an EMBL/GenBank/DDBJ whole genome shotgun (WGS) entry which is preliminary data.</text>
</comment>
<gene>
    <name evidence="1" type="ORF">C0039_15085</name>
</gene>
<organism evidence="1 2">
    <name type="scientific">Pseudohalioglobus lutimaris</name>
    <dbReference type="NCBI Taxonomy" id="1737061"/>
    <lineage>
        <taxon>Bacteria</taxon>
        <taxon>Pseudomonadati</taxon>
        <taxon>Pseudomonadota</taxon>
        <taxon>Gammaproteobacteria</taxon>
        <taxon>Cellvibrionales</taxon>
        <taxon>Halieaceae</taxon>
        <taxon>Pseudohalioglobus</taxon>
    </lineage>
</organism>
<reference evidence="1 2" key="1">
    <citation type="submission" date="2018-01" db="EMBL/GenBank/DDBJ databases">
        <title>The draft genome sequence of Halioglobus lutimaris HF004.</title>
        <authorList>
            <person name="Du Z.-J."/>
            <person name="Shi M.-J."/>
        </authorList>
    </citation>
    <scope>NUCLEOTIDE SEQUENCE [LARGE SCALE GENOMIC DNA]</scope>
    <source>
        <strain evidence="1 2">HF004</strain>
    </source>
</reference>
<keyword evidence="2" id="KW-1185">Reference proteome</keyword>
<dbReference type="AlphaFoldDB" id="A0A2N5X0E0"/>
<sequence length="125" mass="14692">MKRSVTSQRRISILRGPLKVNRIQDKDTRYFLTIDRYSMKVVGHSFEQKQYLNKGRQTDHDTHRLFITKGQYQKFVERCVQQRINSTATQQSPWFAPVRQALMGSTCSAPWRGVKWQTSSTILVQ</sequence>
<proteinExistence type="predicted"/>
<dbReference type="EMBL" id="PKUS01000022">
    <property type="protein sequence ID" value="PLW67957.1"/>
    <property type="molecule type" value="Genomic_DNA"/>
</dbReference>
<dbReference type="OrthoDB" id="7066138at2"/>
<dbReference type="RefSeq" id="WP_075998967.1">
    <property type="nucleotide sequence ID" value="NZ_PKUS01000022.1"/>
</dbReference>
<name>A0A2N5X0E0_9GAMM</name>
<evidence type="ECO:0000313" key="2">
    <source>
        <dbReference type="Proteomes" id="UP000235005"/>
    </source>
</evidence>
<evidence type="ECO:0000313" key="1">
    <source>
        <dbReference type="EMBL" id="PLW67957.1"/>
    </source>
</evidence>
<protein>
    <submittedName>
        <fullName evidence="1">Uncharacterized protein</fullName>
    </submittedName>
</protein>
<dbReference type="Proteomes" id="UP000235005">
    <property type="component" value="Unassembled WGS sequence"/>
</dbReference>
<accession>A0A2N5X0E0</accession>